<evidence type="ECO:0000256" key="1">
    <source>
        <dbReference type="ARBA" id="ARBA00022448"/>
    </source>
</evidence>
<accession>A0A3B0PHU1</accession>
<dbReference type="PANTHER" id="PTHR43230">
    <property type="entry name" value="ABC-TYPE DIPEPTIDE/OLIGOPEPTIDE TRANSPORT SYSTEM, ATPASE COMPONENT"/>
    <property type="match status" value="1"/>
</dbReference>
<organism evidence="5 6">
    <name type="scientific">Mycoplasmopsis synoviae</name>
    <name type="common">Mycoplasma synoviae</name>
    <dbReference type="NCBI Taxonomy" id="2109"/>
    <lineage>
        <taxon>Bacteria</taxon>
        <taxon>Bacillati</taxon>
        <taxon>Mycoplasmatota</taxon>
        <taxon>Mycoplasmoidales</taxon>
        <taxon>Metamycoplasmataceae</taxon>
        <taxon>Mycoplasmopsis</taxon>
    </lineage>
</organism>
<dbReference type="InterPro" id="IPR013563">
    <property type="entry name" value="Oligopep_ABC_C"/>
</dbReference>
<dbReference type="NCBIfam" id="TIGR01727">
    <property type="entry name" value="oligo_HPY"/>
    <property type="match status" value="1"/>
</dbReference>
<dbReference type="GO" id="GO:0016787">
    <property type="term" value="F:hydrolase activity"/>
    <property type="evidence" value="ECO:0007669"/>
    <property type="project" value="UniProtKB-KW"/>
</dbReference>
<evidence type="ECO:0000313" key="5">
    <source>
        <dbReference type="EMBL" id="SYV93014.1"/>
    </source>
</evidence>
<evidence type="ECO:0000256" key="3">
    <source>
        <dbReference type="ARBA" id="ARBA00022840"/>
    </source>
</evidence>
<reference evidence="6" key="1">
    <citation type="submission" date="2018-06" db="EMBL/GenBank/DDBJ databases">
        <authorList>
            <consortium name="Pathogen Informatics"/>
        </authorList>
    </citation>
    <scope>NUCLEOTIDE SEQUENCE [LARGE SCALE GENOMIC DNA]</scope>
    <source>
        <strain evidence="6">NCTC10124</strain>
    </source>
</reference>
<dbReference type="GO" id="GO:0005524">
    <property type="term" value="F:ATP binding"/>
    <property type="evidence" value="ECO:0007669"/>
    <property type="project" value="UniProtKB-KW"/>
</dbReference>
<dbReference type="Pfam" id="PF08352">
    <property type="entry name" value="oligo_HPY"/>
    <property type="match status" value="1"/>
</dbReference>
<keyword evidence="1" id="KW-0813">Transport</keyword>
<proteinExistence type="predicted"/>
<sequence>MVEYIADKVQIMHLGKIVESGKTEKVYTSPLHPYTNTLFQSIPKISNANEKFQEISFDTKYLEEQKFPNATFLKEVEDNHYLFGTESQINKW</sequence>
<name>A0A3B0PHU1_MYCSY</name>
<dbReference type="AlphaFoldDB" id="A0A3B0PHU1"/>
<keyword evidence="3 5" id="KW-0067">ATP-binding</keyword>
<dbReference type="GO" id="GO:0015833">
    <property type="term" value="P:peptide transport"/>
    <property type="evidence" value="ECO:0007669"/>
    <property type="project" value="InterPro"/>
</dbReference>
<feature type="non-terminal residue" evidence="5">
    <location>
        <position position="92"/>
    </location>
</feature>
<dbReference type="PANTHER" id="PTHR43230:SF3">
    <property type="entry name" value="ABC-TYPE DIPEPTIDE_OLIGOPEPTIDE TRANSPORT SYSTEM, ATPASE COMPONENT"/>
    <property type="match status" value="1"/>
</dbReference>
<protein>
    <submittedName>
        <fullName evidence="5">Glutathione import ATP-binding protein GsiA</fullName>
        <ecNumber evidence="5">3.6.3.-</ecNumber>
    </submittedName>
</protein>
<evidence type="ECO:0000259" key="4">
    <source>
        <dbReference type="Pfam" id="PF08352"/>
    </source>
</evidence>
<evidence type="ECO:0000313" key="6">
    <source>
        <dbReference type="Proteomes" id="UP000259328"/>
    </source>
</evidence>
<dbReference type="InterPro" id="IPR027417">
    <property type="entry name" value="P-loop_NTPase"/>
</dbReference>
<dbReference type="EMBL" id="LS991953">
    <property type="protein sequence ID" value="SYV93014.1"/>
    <property type="molecule type" value="Genomic_DNA"/>
</dbReference>
<evidence type="ECO:0000256" key="2">
    <source>
        <dbReference type="ARBA" id="ARBA00022741"/>
    </source>
</evidence>
<keyword evidence="2" id="KW-0547">Nucleotide-binding</keyword>
<gene>
    <name evidence="5" type="primary">gsiA_1</name>
    <name evidence="5" type="ORF">NCTC10124_00742</name>
</gene>
<dbReference type="Gene3D" id="3.40.50.300">
    <property type="entry name" value="P-loop containing nucleotide triphosphate hydrolases"/>
    <property type="match status" value="1"/>
</dbReference>
<dbReference type="Proteomes" id="UP000259328">
    <property type="component" value="Chromosome"/>
</dbReference>
<feature type="domain" description="Oligopeptide/dipeptide ABC transporter C-terminal" evidence="4">
    <location>
        <begin position="18"/>
        <end position="59"/>
    </location>
</feature>
<keyword evidence="5" id="KW-0378">Hydrolase</keyword>
<dbReference type="EC" id="3.6.3.-" evidence="5"/>